<evidence type="ECO:0008006" key="2">
    <source>
        <dbReference type="Google" id="ProtNLM"/>
    </source>
</evidence>
<evidence type="ECO:0000313" key="1">
    <source>
        <dbReference type="EMBL" id="GAF82421.1"/>
    </source>
</evidence>
<dbReference type="AlphaFoldDB" id="X0T506"/>
<protein>
    <recommendedName>
        <fullName evidence="2">Peptidase C39-like domain-containing protein</fullName>
    </recommendedName>
</protein>
<reference evidence="1" key="1">
    <citation type="journal article" date="2014" name="Front. Microbiol.">
        <title>High frequency of phylogenetically diverse reductive dehalogenase-homologous genes in deep subseafloor sedimentary metagenomes.</title>
        <authorList>
            <person name="Kawai M."/>
            <person name="Futagami T."/>
            <person name="Toyoda A."/>
            <person name="Takaki Y."/>
            <person name="Nishi S."/>
            <person name="Hori S."/>
            <person name="Arai W."/>
            <person name="Tsubouchi T."/>
            <person name="Morono Y."/>
            <person name="Uchiyama I."/>
            <person name="Ito T."/>
            <person name="Fujiyama A."/>
            <person name="Inagaki F."/>
            <person name="Takami H."/>
        </authorList>
    </citation>
    <scope>NUCLEOTIDE SEQUENCE</scope>
    <source>
        <strain evidence="1">Expedition CK06-06</strain>
    </source>
</reference>
<gene>
    <name evidence="1" type="ORF">S01H1_09220</name>
</gene>
<sequence length="201" mass="22567">MPDFDQNQFGPDSSALCAPTAVANCLWWYDAVPEGMNPADLIRLLCDYFHTDPDSGTYVDSIQSGLDRYFKDYGFNLYENTFEQPYFEEMEDSLKRSQDIILFLSFWQYIDEQWQCFGGHAVTMAGVCSESLKVALSDPGRDAAVGGWPGIVKPPEHPAPGTYPPTLHNDSTYVSHDMYASDTISPSPGNPHWQLLDYLQG</sequence>
<dbReference type="EMBL" id="BARS01004710">
    <property type="protein sequence ID" value="GAF82421.1"/>
    <property type="molecule type" value="Genomic_DNA"/>
</dbReference>
<accession>X0T506</accession>
<proteinExistence type="predicted"/>
<comment type="caution">
    <text evidence="1">The sequence shown here is derived from an EMBL/GenBank/DDBJ whole genome shotgun (WGS) entry which is preliminary data.</text>
</comment>
<name>X0T506_9ZZZZ</name>
<organism evidence="1">
    <name type="scientific">marine sediment metagenome</name>
    <dbReference type="NCBI Taxonomy" id="412755"/>
    <lineage>
        <taxon>unclassified sequences</taxon>
        <taxon>metagenomes</taxon>
        <taxon>ecological metagenomes</taxon>
    </lineage>
</organism>
<feature type="non-terminal residue" evidence="1">
    <location>
        <position position="201"/>
    </location>
</feature>